<evidence type="ECO:0000313" key="1">
    <source>
        <dbReference type="EMBL" id="CAI9558988.1"/>
    </source>
</evidence>
<accession>A0ABN9CG63</accession>
<keyword evidence="2" id="KW-1185">Reference proteome</keyword>
<organism evidence="1 2">
    <name type="scientific">Staurois parvus</name>
    <dbReference type="NCBI Taxonomy" id="386267"/>
    <lineage>
        <taxon>Eukaryota</taxon>
        <taxon>Metazoa</taxon>
        <taxon>Chordata</taxon>
        <taxon>Craniata</taxon>
        <taxon>Vertebrata</taxon>
        <taxon>Euteleostomi</taxon>
        <taxon>Amphibia</taxon>
        <taxon>Batrachia</taxon>
        <taxon>Anura</taxon>
        <taxon>Neobatrachia</taxon>
        <taxon>Ranoidea</taxon>
        <taxon>Ranidae</taxon>
        <taxon>Staurois</taxon>
    </lineage>
</organism>
<dbReference type="Proteomes" id="UP001162483">
    <property type="component" value="Unassembled WGS sequence"/>
</dbReference>
<comment type="caution">
    <text evidence="1">The sequence shown here is derived from an EMBL/GenBank/DDBJ whole genome shotgun (WGS) entry which is preliminary data.</text>
</comment>
<gene>
    <name evidence="1" type="ORF">SPARVUS_LOCUS5006677</name>
</gene>
<dbReference type="EMBL" id="CATNWA010009930">
    <property type="protein sequence ID" value="CAI9558988.1"/>
    <property type="molecule type" value="Genomic_DNA"/>
</dbReference>
<feature type="non-terminal residue" evidence="1">
    <location>
        <position position="1"/>
    </location>
</feature>
<reference evidence="1" key="1">
    <citation type="submission" date="2023-05" db="EMBL/GenBank/DDBJ databases">
        <authorList>
            <person name="Stuckert A."/>
        </authorList>
    </citation>
    <scope>NUCLEOTIDE SEQUENCE</scope>
</reference>
<protein>
    <submittedName>
        <fullName evidence="1">Uncharacterized protein</fullName>
    </submittedName>
</protein>
<name>A0ABN9CG63_9NEOB</name>
<sequence length="58" mass="6291">SHLARVHKRLDGSSGLPFINSTRIPCLGVCGTVIWCLLRQVPSVSDRCTGPLCEVPNM</sequence>
<evidence type="ECO:0000313" key="2">
    <source>
        <dbReference type="Proteomes" id="UP001162483"/>
    </source>
</evidence>
<proteinExistence type="predicted"/>